<evidence type="ECO:0000313" key="4">
    <source>
        <dbReference type="EMBL" id="SFD89694.1"/>
    </source>
</evidence>
<dbReference type="InterPro" id="IPR046159">
    <property type="entry name" value="DUF6161"/>
</dbReference>
<sequence>MDIVDRLSTDLKQHYAESSDRFNHLETRYEESIQLSQSALESHAKNHQALHEKHQDGMETIRKTFREEIALREPNKYWQGKCSRHQMYATIWGIATAILLAIAMLGLAHFAPDYFSKMDSLPSIESGKPYPAVVAHDTWRIGVFALMAIFGFWAVRLVVRMFLSHLHLHADASERMVMLQTYLALMEGNKLEDKDDRKLILQALFRPSTDGLVKDESAPPSIGEWLTRSGK</sequence>
<keyword evidence="5" id="KW-1185">Reference proteome</keyword>
<keyword evidence="2" id="KW-0472">Membrane</keyword>
<proteinExistence type="predicted"/>
<evidence type="ECO:0000256" key="1">
    <source>
        <dbReference type="SAM" id="MobiDB-lite"/>
    </source>
</evidence>
<reference evidence="5" key="1">
    <citation type="submission" date="2016-10" db="EMBL/GenBank/DDBJ databases">
        <authorList>
            <person name="Varghese N."/>
            <person name="Submissions S."/>
        </authorList>
    </citation>
    <scope>NUCLEOTIDE SEQUENCE [LARGE SCALE GENOMIC DNA]</scope>
    <source>
        <strain evidence="5">DSM 7481</strain>
    </source>
</reference>
<feature type="region of interest" description="Disordered" evidence="1">
    <location>
        <begin position="210"/>
        <end position="231"/>
    </location>
</feature>
<evidence type="ECO:0000313" key="5">
    <source>
        <dbReference type="Proteomes" id="UP000199517"/>
    </source>
</evidence>
<feature type="domain" description="DUF6161" evidence="3">
    <location>
        <begin position="10"/>
        <end position="218"/>
    </location>
</feature>
<dbReference type="EMBL" id="FOMQ01000008">
    <property type="protein sequence ID" value="SFD89694.1"/>
    <property type="molecule type" value="Genomic_DNA"/>
</dbReference>
<dbReference type="Proteomes" id="UP000199517">
    <property type="component" value="Unassembled WGS sequence"/>
</dbReference>
<organism evidence="4 5">
    <name type="scientific">Paracidovorax konjaci</name>
    <dbReference type="NCBI Taxonomy" id="32040"/>
    <lineage>
        <taxon>Bacteria</taxon>
        <taxon>Pseudomonadati</taxon>
        <taxon>Pseudomonadota</taxon>
        <taxon>Betaproteobacteria</taxon>
        <taxon>Burkholderiales</taxon>
        <taxon>Comamonadaceae</taxon>
        <taxon>Paracidovorax</taxon>
    </lineage>
</organism>
<keyword evidence="2" id="KW-0812">Transmembrane</keyword>
<evidence type="ECO:0000256" key="2">
    <source>
        <dbReference type="SAM" id="Phobius"/>
    </source>
</evidence>
<feature type="transmembrane region" description="Helical" evidence="2">
    <location>
        <begin position="139"/>
        <end position="159"/>
    </location>
</feature>
<dbReference type="AlphaFoldDB" id="A0A1I1W3J0"/>
<evidence type="ECO:0000259" key="3">
    <source>
        <dbReference type="Pfam" id="PF19658"/>
    </source>
</evidence>
<accession>A0A1I1W3J0</accession>
<protein>
    <recommendedName>
        <fullName evidence="3">DUF6161 domain-containing protein</fullName>
    </recommendedName>
</protein>
<dbReference type="Pfam" id="PF19658">
    <property type="entry name" value="DUF6161"/>
    <property type="match status" value="1"/>
</dbReference>
<feature type="transmembrane region" description="Helical" evidence="2">
    <location>
        <begin position="89"/>
        <end position="111"/>
    </location>
</feature>
<gene>
    <name evidence="4" type="ORF">SAMN04489710_10890</name>
</gene>
<keyword evidence="2" id="KW-1133">Transmembrane helix</keyword>
<name>A0A1I1W3J0_9BURK</name>